<comment type="cofactor">
    <cofactor evidence="1">
        <name>Mo-bis(molybdopterin guanine dinucleotide)</name>
        <dbReference type="ChEBI" id="CHEBI:60539"/>
    </cofactor>
</comment>
<feature type="domain" description="Molybdopterin oxidoreductase N-terminal" evidence="8">
    <location>
        <begin position="16"/>
        <end position="56"/>
    </location>
</feature>
<dbReference type="GO" id="GO:0009055">
    <property type="term" value="F:electron transfer activity"/>
    <property type="evidence" value="ECO:0007669"/>
    <property type="project" value="TreeGrafter"/>
</dbReference>
<dbReference type="Proteomes" id="UP000006304">
    <property type="component" value="Chromosome"/>
</dbReference>
<evidence type="ECO:0000313" key="10">
    <source>
        <dbReference type="Proteomes" id="UP000006304"/>
    </source>
</evidence>
<dbReference type="SUPFAM" id="SSF50692">
    <property type="entry name" value="ADC-like"/>
    <property type="match status" value="1"/>
</dbReference>
<dbReference type="Pfam" id="PF01568">
    <property type="entry name" value="Molydop_binding"/>
    <property type="match status" value="1"/>
</dbReference>
<comment type="similarity">
    <text evidence="2">Belongs to the prokaryotic molybdopterin-containing oxidoreductase family.</text>
</comment>
<dbReference type="SUPFAM" id="SSF53706">
    <property type="entry name" value="Formate dehydrogenase/DMSO reductase, domains 1-3"/>
    <property type="match status" value="1"/>
</dbReference>
<dbReference type="InterPro" id="IPR041954">
    <property type="entry name" value="CT_DMSOR/BSOR/TMAOR"/>
</dbReference>
<evidence type="ECO:0000256" key="3">
    <source>
        <dbReference type="ARBA" id="ARBA00022505"/>
    </source>
</evidence>
<accession>K0EQH5</accession>
<keyword evidence="3" id="KW-0500">Molybdenum</keyword>
<evidence type="ECO:0000259" key="6">
    <source>
        <dbReference type="Pfam" id="PF00384"/>
    </source>
</evidence>
<name>K0EQH5_NOCB7</name>
<keyword evidence="4" id="KW-0479">Metal-binding</keyword>
<dbReference type="InterPro" id="IPR041460">
    <property type="entry name" value="Molybdopterin_N"/>
</dbReference>
<dbReference type="InterPro" id="IPR009010">
    <property type="entry name" value="Asp_de-COase-like_dom_sf"/>
</dbReference>
<dbReference type="GO" id="GO:0043546">
    <property type="term" value="F:molybdopterin cofactor binding"/>
    <property type="evidence" value="ECO:0007669"/>
    <property type="project" value="InterPro"/>
</dbReference>
<keyword evidence="5" id="KW-0560">Oxidoreductase</keyword>
<evidence type="ECO:0000259" key="8">
    <source>
        <dbReference type="Pfam" id="PF18364"/>
    </source>
</evidence>
<gene>
    <name evidence="9" type="ORF">O3I_020345</name>
</gene>
<dbReference type="GO" id="GO:0009061">
    <property type="term" value="P:anaerobic respiration"/>
    <property type="evidence" value="ECO:0007669"/>
    <property type="project" value="TreeGrafter"/>
</dbReference>
<dbReference type="InterPro" id="IPR050612">
    <property type="entry name" value="Prok_Mopterin_Oxidored"/>
</dbReference>
<dbReference type="GO" id="GO:0030288">
    <property type="term" value="C:outer membrane-bounded periplasmic space"/>
    <property type="evidence" value="ECO:0007669"/>
    <property type="project" value="TreeGrafter"/>
</dbReference>
<evidence type="ECO:0000256" key="1">
    <source>
        <dbReference type="ARBA" id="ARBA00001942"/>
    </source>
</evidence>
<feature type="domain" description="Molybdopterin oxidoreductase" evidence="6">
    <location>
        <begin position="60"/>
        <end position="515"/>
    </location>
</feature>
<dbReference type="PANTHER" id="PTHR43742:SF10">
    <property type="entry name" value="TRIMETHYLAMINE-N-OXIDE REDUCTASE 2"/>
    <property type="match status" value="1"/>
</dbReference>
<dbReference type="EMBL" id="CP003876">
    <property type="protein sequence ID" value="AFU02028.1"/>
    <property type="molecule type" value="Genomic_DNA"/>
</dbReference>
<dbReference type="AlphaFoldDB" id="K0EQH5"/>
<dbReference type="STRING" id="1133849.O3I_020345"/>
<dbReference type="PANTHER" id="PTHR43742">
    <property type="entry name" value="TRIMETHYLAMINE-N-OXIDE REDUCTASE"/>
    <property type="match status" value="1"/>
</dbReference>
<dbReference type="Pfam" id="PF18364">
    <property type="entry name" value="Molybdopterin_N"/>
    <property type="match status" value="1"/>
</dbReference>
<dbReference type="GO" id="GO:0030151">
    <property type="term" value="F:molybdenum ion binding"/>
    <property type="evidence" value="ECO:0007669"/>
    <property type="project" value="TreeGrafter"/>
</dbReference>
<evidence type="ECO:0000256" key="5">
    <source>
        <dbReference type="ARBA" id="ARBA00023002"/>
    </source>
</evidence>
<reference evidence="9 10" key="1">
    <citation type="journal article" date="2012" name="J. Bacteriol.">
        <title>Complete genome sequence of Nocardia brasiliensis HUJEG-1.</title>
        <authorList>
            <person name="Vera-Cabrera L."/>
            <person name="Ortiz-Lopez R."/>
            <person name="Elizondo-Gonzalez R."/>
            <person name="Perez-Maya A.A."/>
            <person name="Ocampo-Candiani J."/>
        </authorList>
    </citation>
    <scope>NUCLEOTIDE SEQUENCE [LARGE SCALE GENOMIC DNA]</scope>
    <source>
        <strain evidence="10">ATCC 700358</strain>
    </source>
</reference>
<dbReference type="InterPro" id="IPR006656">
    <property type="entry name" value="Mopterin_OxRdtase"/>
</dbReference>
<evidence type="ECO:0000313" key="9">
    <source>
        <dbReference type="EMBL" id="AFU02028.1"/>
    </source>
</evidence>
<feature type="domain" description="Molybdopterin dinucleotide-binding" evidence="7">
    <location>
        <begin position="629"/>
        <end position="741"/>
    </location>
</feature>
<proteinExistence type="inferred from homology"/>
<dbReference type="GO" id="GO:0016491">
    <property type="term" value="F:oxidoreductase activity"/>
    <property type="evidence" value="ECO:0007669"/>
    <property type="project" value="UniProtKB-KW"/>
</dbReference>
<dbReference type="CDD" id="cd02769">
    <property type="entry name" value="MopB_DMSOR-BSOR-TMAOR"/>
    <property type="match status" value="1"/>
</dbReference>
<sequence>MPCGGGPGYGEVMTTHLTHWGAFEADSDGERLTAVRPWREDPEPMSLIDNVASAQHHPTRIDQPYVRQGWLEHGPGAPGRGAEPFVPVSWETALELLSGELGRVYREHGAESVYGGSYGWASAGRFHHAQSQVHRFLNCLGGYVYHVNSYSLGVSQVLLPYVIGDLGWVMQQATSKSVLAEHSELVVAFGGLSPKNAAVSPGGVSRHNTKGWIGAARTRGCRFVSVSPLRDDIPAEAQPEWIAARPGSDAALMLALAQVLDADGSADREFLDKYTVGYDRFIGYVRGDTDGIVKAPEWAAPITGVAAERIRSLAREMATARTLVTVSWSLQRAQYGEQPLWLGVVLAAMLGQIGLPGGGFGHGYGSAASLGEPARAFSPPRLPQGLNPVTTFIPVARIADMLLEPGRPFDYNGQRLVYPDIRLVYWCGGNPFHHHQDLARLREAFTRPETVVVHDPFWSATARHADIVLPSTMSIERDDYGAGENDRVFFAMKALTRPHGQARDDYAVFADLAERLGVGKEFGEGRTVEEWLRHLYEEWRLRFAEHALPDFDTFWASGQLELPIPDPDQVLGAQFRADPERFPLGTPTGKIEICSETIAGFGYADCPGHPVWLEPEEWLGAPDAAEFPLQLVANQPRSKLHSQLDVGEFSQSTKVAGREPVRLHPDDAAARGLRSGDVVRLVSRRGSCLAGLVVDDAVRPGVAQLSTGAWYDPDPADSTFCRHGNPNALTPDRPSSALSQGCTGQLSLVQVERYEGALPPLSVTQAPAIVR</sequence>
<keyword evidence="10" id="KW-1185">Reference proteome</keyword>
<dbReference type="Gene3D" id="2.40.40.20">
    <property type="match status" value="1"/>
</dbReference>
<evidence type="ECO:0000256" key="4">
    <source>
        <dbReference type="ARBA" id="ARBA00022723"/>
    </source>
</evidence>
<evidence type="ECO:0000259" key="7">
    <source>
        <dbReference type="Pfam" id="PF01568"/>
    </source>
</evidence>
<dbReference type="Gene3D" id="3.40.50.740">
    <property type="match status" value="1"/>
</dbReference>
<dbReference type="Gene3D" id="3.90.55.10">
    <property type="entry name" value="Dimethylsulfoxide Reductase, domain 3"/>
    <property type="match status" value="1"/>
</dbReference>
<dbReference type="KEGG" id="nbr:O3I_020345"/>
<dbReference type="eggNOG" id="COG0243">
    <property type="taxonomic scope" value="Bacteria"/>
</dbReference>
<dbReference type="Gene3D" id="3.40.228.10">
    <property type="entry name" value="Dimethylsulfoxide Reductase, domain 2"/>
    <property type="match status" value="1"/>
</dbReference>
<dbReference type="InterPro" id="IPR006657">
    <property type="entry name" value="MoPterin_dinucl-bd_dom"/>
</dbReference>
<protein>
    <submittedName>
        <fullName evidence="9">Molybdopterin oxidoreductase</fullName>
    </submittedName>
</protein>
<dbReference type="Pfam" id="PF00384">
    <property type="entry name" value="Molybdopterin"/>
    <property type="match status" value="1"/>
</dbReference>
<evidence type="ECO:0000256" key="2">
    <source>
        <dbReference type="ARBA" id="ARBA00010312"/>
    </source>
</evidence>
<dbReference type="CDD" id="cd02793">
    <property type="entry name" value="MopB_CT_DMSOR-BSOR-TMAOR"/>
    <property type="match status" value="1"/>
</dbReference>
<dbReference type="HOGENOM" id="CLU_000422_13_3_11"/>
<organism evidence="9 10">
    <name type="scientific">Nocardia brasiliensis (strain ATCC 700358 / HUJEG-1)</name>
    <dbReference type="NCBI Taxonomy" id="1133849"/>
    <lineage>
        <taxon>Bacteria</taxon>
        <taxon>Bacillati</taxon>
        <taxon>Actinomycetota</taxon>
        <taxon>Actinomycetes</taxon>
        <taxon>Mycobacteriales</taxon>
        <taxon>Nocardiaceae</taxon>
        <taxon>Nocardia</taxon>
    </lineage>
</organism>